<evidence type="ECO:0000313" key="1">
    <source>
        <dbReference type="EMBL" id="RNA10355.1"/>
    </source>
</evidence>
<dbReference type="EMBL" id="REGN01006230">
    <property type="protein sequence ID" value="RNA10355.1"/>
    <property type="molecule type" value="Genomic_DNA"/>
</dbReference>
<proteinExistence type="predicted"/>
<dbReference type="AlphaFoldDB" id="A0A3M7QH99"/>
<name>A0A3M7QH99_BRAPC</name>
<gene>
    <name evidence="1" type="ORF">BpHYR1_036334</name>
</gene>
<comment type="caution">
    <text evidence="1">The sequence shown here is derived from an EMBL/GenBank/DDBJ whole genome shotgun (WGS) entry which is preliminary data.</text>
</comment>
<dbReference type="Proteomes" id="UP000276133">
    <property type="component" value="Unassembled WGS sequence"/>
</dbReference>
<protein>
    <submittedName>
        <fullName evidence="1">Uncharacterized protein</fullName>
    </submittedName>
</protein>
<evidence type="ECO:0000313" key="2">
    <source>
        <dbReference type="Proteomes" id="UP000276133"/>
    </source>
</evidence>
<sequence length="66" mass="7503">MTRFGASSVNKLKLLTVSNRHFELSEIYVAGGLHHFLPLVVKLVDEYKAVFESRYVEYPTPSCNSI</sequence>
<reference evidence="1 2" key="1">
    <citation type="journal article" date="2018" name="Sci. Rep.">
        <title>Genomic signatures of local adaptation to the degree of environmental predictability in rotifers.</title>
        <authorList>
            <person name="Franch-Gras L."/>
            <person name="Hahn C."/>
            <person name="Garcia-Roger E.M."/>
            <person name="Carmona M.J."/>
            <person name="Serra M."/>
            <person name="Gomez A."/>
        </authorList>
    </citation>
    <scope>NUCLEOTIDE SEQUENCE [LARGE SCALE GENOMIC DNA]</scope>
    <source>
        <strain evidence="1">HYR1</strain>
    </source>
</reference>
<accession>A0A3M7QH99</accession>
<organism evidence="1 2">
    <name type="scientific">Brachionus plicatilis</name>
    <name type="common">Marine rotifer</name>
    <name type="synonym">Brachionus muelleri</name>
    <dbReference type="NCBI Taxonomy" id="10195"/>
    <lineage>
        <taxon>Eukaryota</taxon>
        <taxon>Metazoa</taxon>
        <taxon>Spiralia</taxon>
        <taxon>Gnathifera</taxon>
        <taxon>Rotifera</taxon>
        <taxon>Eurotatoria</taxon>
        <taxon>Monogononta</taxon>
        <taxon>Pseudotrocha</taxon>
        <taxon>Ploima</taxon>
        <taxon>Brachionidae</taxon>
        <taxon>Brachionus</taxon>
    </lineage>
</organism>
<keyword evidence="2" id="KW-1185">Reference proteome</keyword>